<evidence type="ECO:0000256" key="1">
    <source>
        <dbReference type="ARBA" id="ARBA00004196"/>
    </source>
</evidence>
<feature type="domain" description="Ionotropic glutamate receptor C-terminal" evidence="7">
    <location>
        <begin position="52"/>
        <end position="275"/>
    </location>
</feature>
<evidence type="ECO:0000313" key="9">
    <source>
        <dbReference type="Proteomes" id="UP000000602"/>
    </source>
</evidence>
<protein>
    <submittedName>
        <fullName evidence="8">Probable glutamine ABC transporter, periplasmic substrate binding protein</fullName>
    </submittedName>
</protein>
<keyword evidence="3 5" id="KW-0732">Signal</keyword>
<comment type="subcellular location">
    <subcellularLocation>
        <location evidence="1">Cell envelope</location>
    </subcellularLocation>
</comment>
<dbReference type="GO" id="GO:0016020">
    <property type="term" value="C:membrane"/>
    <property type="evidence" value="ECO:0007669"/>
    <property type="project" value="InterPro"/>
</dbReference>
<dbReference type="KEGG" id="dps:DP0991"/>
<dbReference type="CDD" id="cd13629">
    <property type="entry name" value="PBP2_Dsm1740"/>
    <property type="match status" value="1"/>
</dbReference>
<evidence type="ECO:0000256" key="4">
    <source>
        <dbReference type="RuleBase" id="RU003744"/>
    </source>
</evidence>
<comment type="similarity">
    <text evidence="2 4">Belongs to the bacterial solute-binding protein 3 family.</text>
</comment>
<keyword evidence="9" id="KW-1185">Reference proteome</keyword>
<dbReference type="SMART" id="SM00062">
    <property type="entry name" value="PBPb"/>
    <property type="match status" value="1"/>
</dbReference>
<dbReference type="SMART" id="SM00079">
    <property type="entry name" value="PBPe"/>
    <property type="match status" value="1"/>
</dbReference>
<feature type="chain" id="PRO_5004270610" evidence="5">
    <location>
        <begin position="34"/>
        <end position="284"/>
    </location>
</feature>
<feature type="signal peptide" evidence="5">
    <location>
        <begin position="1"/>
        <end position="33"/>
    </location>
</feature>
<evidence type="ECO:0000259" key="6">
    <source>
        <dbReference type="SMART" id="SM00062"/>
    </source>
</evidence>
<dbReference type="Proteomes" id="UP000000602">
    <property type="component" value="Chromosome"/>
</dbReference>
<dbReference type="InterPro" id="IPR018313">
    <property type="entry name" value="SBP_3_CS"/>
</dbReference>
<evidence type="ECO:0000256" key="5">
    <source>
        <dbReference type="SAM" id="SignalP"/>
    </source>
</evidence>
<reference evidence="9" key="1">
    <citation type="journal article" date="2004" name="Environ. Microbiol.">
        <title>The genome of Desulfotalea psychrophila, a sulfate-reducing bacterium from permanently cold Arctic sediments.</title>
        <authorList>
            <person name="Rabus R."/>
            <person name="Ruepp A."/>
            <person name="Frickey T."/>
            <person name="Rattei T."/>
            <person name="Fartmann B."/>
            <person name="Stark M."/>
            <person name="Bauer M."/>
            <person name="Zibat A."/>
            <person name="Lombardot T."/>
            <person name="Becker I."/>
            <person name="Amann J."/>
            <person name="Gellner K."/>
            <person name="Teeling H."/>
            <person name="Leuschner W.D."/>
            <person name="Gloeckner F.-O."/>
            <person name="Lupas A.N."/>
            <person name="Amann R."/>
            <person name="Klenk H.-P."/>
        </authorList>
    </citation>
    <scope>NUCLEOTIDE SEQUENCE [LARGE SCALE GENOMIC DNA]</scope>
    <source>
        <strain evidence="9">DSM 12343 / LSv54</strain>
    </source>
</reference>
<evidence type="ECO:0000259" key="7">
    <source>
        <dbReference type="SMART" id="SM00079"/>
    </source>
</evidence>
<dbReference type="InterPro" id="IPR001320">
    <property type="entry name" value="Iontro_rcpt_C"/>
</dbReference>
<feature type="domain" description="Solute-binding protein family 3/N-terminal" evidence="6">
    <location>
        <begin position="52"/>
        <end position="276"/>
    </location>
</feature>
<dbReference type="PANTHER" id="PTHR35936">
    <property type="entry name" value="MEMBRANE-BOUND LYTIC MUREIN TRANSGLYCOSYLASE F"/>
    <property type="match status" value="1"/>
</dbReference>
<dbReference type="PANTHER" id="PTHR35936:SF38">
    <property type="entry name" value="GLUTAMINE-BINDING PERIPLASMIC PROTEIN"/>
    <property type="match status" value="1"/>
</dbReference>
<dbReference type="AlphaFoldDB" id="Q6APK4"/>
<dbReference type="eggNOG" id="COG0834">
    <property type="taxonomic scope" value="Bacteria"/>
</dbReference>
<evidence type="ECO:0000256" key="3">
    <source>
        <dbReference type="ARBA" id="ARBA00022729"/>
    </source>
</evidence>
<name>Q6APK4_DESPS</name>
<organism evidence="8 9">
    <name type="scientific">Desulfotalea psychrophila (strain LSv54 / DSM 12343)</name>
    <dbReference type="NCBI Taxonomy" id="177439"/>
    <lineage>
        <taxon>Bacteria</taxon>
        <taxon>Pseudomonadati</taxon>
        <taxon>Thermodesulfobacteriota</taxon>
        <taxon>Desulfobulbia</taxon>
        <taxon>Desulfobulbales</taxon>
        <taxon>Desulfocapsaceae</taxon>
        <taxon>Desulfotalea</taxon>
    </lineage>
</organism>
<dbReference type="STRING" id="177439.DP0991"/>
<proteinExistence type="inferred from homology"/>
<dbReference type="InterPro" id="IPR001638">
    <property type="entry name" value="Solute-binding_3/MltF_N"/>
</dbReference>
<dbReference type="GO" id="GO:0015276">
    <property type="term" value="F:ligand-gated monoatomic ion channel activity"/>
    <property type="evidence" value="ECO:0007669"/>
    <property type="project" value="InterPro"/>
</dbReference>
<dbReference type="PROSITE" id="PS01039">
    <property type="entry name" value="SBP_BACTERIAL_3"/>
    <property type="match status" value="1"/>
</dbReference>
<dbReference type="SUPFAM" id="SSF53850">
    <property type="entry name" value="Periplasmic binding protein-like II"/>
    <property type="match status" value="1"/>
</dbReference>
<accession>Q6APK4</accession>
<dbReference type="Pfam" id="PF00497">
    <property type="entry name" value="SBP_bac_3"/>
    <property type="match status" value="1"/>
</dbReference>
<evidence type="ECO:0000256" key="2">
    <source>
        <dbReference type="ARBA" id="ARBA00010333"/>
    </source>
</evidence>
<evidence type="ECO:0000313" key="8">
    <source>
        <dbReference type="EMBL" id="CAG35720.1"/>
    </source>
</evidence>
<dbReference type="Gene3D" id="3.40.190.10">
    <property type="entry name" value="Periplasmic binding protein-like II"/>
    <property type="match status" value="2"/>
</dbReference>
<dbReference type="GO" id="GO:0030313">
    <property type="term" value="C:cell envelope"/>
    <property type="evidence" value="ECO:0007669"/>
    <property type="project" value="UniProtKB-SubCell"/>
</dbReference>
<sequence>MFLIISPRREAMKFGKLCIAMVLTMVMSTCAFAADINLSKSSSLNTIVKNGELRIGLNASYPPFEMTNKQGRLIGFDVELGKEIAKSMGVKVKFVNMDFDGLIPALLSDKFDLIISGMTLTQQRNLKIAFSNPYVLMGQGIMVNMSKEKDIRLYRNLNKPEMKIVSCIGTTGEEAARKYLPKAQYKSFDQPSDSAQEVISGRADAFVYDLHVLEVLQKRMGGDKTFLLKEPFTFEPMAIGFKQGDPDLTNFINNFLFQFKNDGRYERIYSKWLLSNKWESLIDG</sequence>
<dbReference type="EMBL" id="CR522870">
    <property type="protein sequence ID" value="CAG35720.1"/>
    <property type="molecule type" value="Genomic_DNA"/>
</dbReference>
<dbReference type="HOGENOM" id="CLU_019602_18_2_7"/>
<gene>
    <name evidence="8" type="ordered locus">DP0991</name>
</gene>